<dbReference type="Pfam" id="PF14246">
    <property type="entry name" value="TetR_C_7"/>
    <property type="match status" value="1"/>
</dbReference>
<dbReference type="Gene3D" id="1.10.357.10">
    <property type="entry name" value="Tetracycline Repressor, domain 2"/>
    <property type="match status" value="1"/>
</dbReference>
<evidence type="ECO:0000313" key="4">
    <source>
        <dbReference type="EMBL" id="MBF5052913.1"/>
    </source>
</evidence>
<keyword evidence="5" id="KW-1185">Reference proteome</keyword>
<protein>
    <submittedName>
        <fullName evidence="4">TetR family transcriptional regulator</fullName>
    </submittedName>
</protein>
<dbReference type="InterPro" id="IPR050109">
    <property type="entry name" value="HTH-type_TetR-like_transc_reg"/>
</dbReference>
<dbReference type="Gene3D" id="1.10.10.60">
    <property type="entry name" value="Homeodomain-like"/>
    <property type="match status" value="1"/>
</dbReference>
<organism evidence="4 5">
    <name type="scientific">Alloalcanivorax venustensis ISO4</name>
    <dbReference type="NCBI Taxonomy" id="1177184"/>
    <lineage>
        <taxon>Bacteria</taxon>
        <taxon>Pseudomonadati</taxon>
        <taxon>Pseudomonadota</taxon>
        <taxon>Gammaproteobacteria</taxon>
        <taxon>Oceanospirillales</taxon>
        <taxon>Alcanivoracaceae</taxon>
        <taxon>Alloalcanivorax</taxon>
    </lineage>
</organism>
<reference evidence="4 5" key="1">
    <citation type="submission" date="2012-09" db="EMBL/GenBank/DDBJ databases">
        <title>Genome Sequence of alkane-degrading Bacterium Alcanivorax venustensis ISO4.</title>
        <authorList>
            <person name="Lai Q."/>
            <person name="Shao Z."/>
        </authorList>
    </citation>
    <scope>NUCLEOTIDE SEQUENCE [LARGE SCALE GENOMIC DNA]</scope>
    <source>
        <strain evidence="4 5">ISO4</strain>
    </source>
</reference>
<dbReference type="Proteomes" id="UP000644441">
    <property type="component" value="Unassembled WGS sequence"/>
</dbReference>
<dbReference type="Pfam" id="PF00440">
    <property type="entry name" value="TetR_N"/>
    <property type="match status" value="1"/>
</dbReference>
<dbReference type="PANTHER" id="PTHR30055:SF146">
    <property type="entry name" value="HTH-TYPE TRANSCRIPTIONAL DUAL REGULATOR CECR"/>
    <property type="match status" value="1"/>
</dbReference>
<feature type="domain" description="HTH tetR-type" evidence="3">
    <location>
        <begin position="8"/>
        <end position="68"/>
    </location>
</feature>
<dbReference type="RefSeq" id="WP_194855773.1">
    <property type="nucleotide sequence ID" value="NZ_ARXR01000009.1"/>
</dbReference>
<dbReference type="PRINTS" id="PR00455">
    <property type="entry name" value="HTHTETR"/>
</dbReference>
<gene>
    <name evidence="4" type="ORF">ISO4_01515</name>
</gene>
<dbReference type="InterPro" id="IPR036271">
    <property type="entry name" value="Tet_transcr_reg_TetR-rel_C_sf"/>
</dbReference>
<comment type="caution">
    <text evidence="4">The sequence shown here is derived from an EMBL/GenBank/DDBJ whole genome shotgun (WGS) entry which is preliminary data.</text>
</comment>
<dbReference type="SUPFAM" id="SSF46689">
    <property type="entry name" value="Homeodomain-like"/>
    <property type="match status" value="1"/>
</dbReference>
<dbReference type="EMBL" id="ARXR01000009">
    <property type="protein sequence ID" value="MBF5052913.1"/>
    <property type="molecule type" value="Genomic_DNA"/>
</dbReference>
<evidence type="ECO:0000256" key="1">
    <source>
        <dbReference type="ARBA" id="ARBA00023125"/>
    </source>
</evidence>
<evidence type="ECO:0000313" key="5">
    <source>
        <dbReference type="Proteomes" id="UP000644441"/>
    </source>
</evidence>
<evidence type="ECO:0000256" key="2">
    <source>
        <dbReference type="PROSITE-ProRule" id="PRU00335"/>
    </source>
</evidence>
<keyword evidence="1 2" id="KW-0238">DNA-binding</keyword>
<accession>A0ABS0AFR3</accession>
<dbReference type="InterPro" id="IPR039536">
    <property type="entry name" value="TetR_C_Proteobacteria"/>
</dbReference>
<sequence>MSPAAPSNQKARTILQAARKVFLEHGFSAATTDMIQQQAGVSKSTVYAHYPTKEKLFIAVVEAECESFLSGMQRIEFQPNGVEALLHQLANTYLDIVLSPVALAQYRVLVGEAPKFPELAHRFYQAGPRAMIRQATELLSRAAEAGELDFGGLSAETAATAFANLVRSELQQHYLLHPEARPSRAQIEQWAETCVFIFLRAFAAKR</sequence>
<evidence type="ECO:0000259" key="3">
    <source>
        <dbReference type="PROSITE" id="PS50977"/>
    </source>
</evidence>
<feature type="DNA-binding region" description="H-T-H motif" evidence="2">
    <location>
        <begin position="31"/>
        <end position="50"/>
    </location>
</feature>
<dbReference type="InterPro" id="IPR001647">
    <property type="entry name" value="HTH_TetR"/>
</dbReference>
<dbReference type="InterPro" id="IPR009057">
    <property type="entry name" value="Homeodomain-like_sf"/>
</dbReference>
<name>A0ABS0AFR3_9GAMM</name>
<dbReference type="PROSITE" id="PS50977">
    <property type="entry name" value="HTH_TETR_2"/>
    <property type="match status" value="1"/>
</dbReference>
<dbReference type="PANTHER" id="PTHR30055">
    <property type="entry name" value="HTH-TYPE TRANSCRIPTIONAL REGULATOR RUTR"/>
    <property type="match status" value="1"/>
</dbReference>
<proteinExistence type="predicted"/>
<dbReference type="SUPFAM" id="SSF48498">
    <property type="entry name" value="Tetracyclin repressor-like, C-terminal domain"/>
    <property type="match status" value="1"/>
</dbReference>